<keyword evidence="1" id="KW-0812">Transmembrane</keyword>
<accession>A0A1T5D7V8</accession>
<dbReference type="Pfam" id="PF12730">
    <property type="entry name" value="ABC2_membrane_4"/>
    <property type="match status" value="1"/>
</dbReference>
<dbReference type="RefSeq" id="WP_245803509.1">
    <property type="nucleotide sequence ID" value="NZ_FUYR01000002.1"/>
</dbReference>
<dbReference type="PANTHER" id="PTHR37305:SF1">
    <property type="entry name" value="MEMBRANE PROTEIN"/>
    <property type="match status" value="1"/>
</dbReference>
<feature type="transmembrane region" description="Helical" evidence="1">
    <location>
        <begin position="61"/>
        <end position="82"/>
    </location>
</feature>
<protein>
    <recommendedName>
        <fullName evidence="4">ABC-2 type transport system permease protein</fullName>
    </recommendedName>
</protein>
<dbReference type="EMBL" id="FUYR01000002">
    <property type="protein sequence ID" value="SKB67842.1"/>
    <property type="molecule type" value="Genomic_DNA"/>
</dbReference>
<reference evidence="3" key="1">
    <citation type="submission" date="2017-02" db="EMBL/GenBank/DDBJ databases">
        <authorList>
            <person name="Varghese N."/>
            <person name="Submissions S."/>
        </authorList>
    </citation>
    <scope>NUCLEOTIDE SEQUENCE [LARGE SCALE GENOMIC DNA]</scope>
    <source>
        <strain evidence="3">DSM 22385</strain>
    </source>
</reference>
<feature type="transmembrane region" description="Helical" evidence="1">
    <location>
        <begin position="110"/>
        <end position="138"/>
    </location>
</feature>
<keyword evidence="3" id="KW-1185">Reference proteome</keyword>
<name>A0A1T5D7V8_9SPHI</name>
<feature type="transmembrane region" description="Helical" evidence="1">
    <location>
        <begin position="242"/>
        <end position="260"/>
    </location>
</feature>
<dbReference type="CDD" id="cd21809">
    <property type="entry name" value="ABC-2_lan_permease-like"/>
    <property type="match status" value="1"/>
</dbReference>
<feature type="transmembrane region" description="Helical" evidence="1">
    <location>
        <begin position="158"/>
        <end position="179"/>
    </location>
</feature>
<proteinExistence type="predicted"/>
<evidence type="ECO:0008006" key="4">
    <source>
        <dbReference type="Google" id="ProtNLM"/>
    </source>
</evidence>
<sequence>MKGFILSLKSEFYKTRKTLAFWSAILFPLVLCCLISFGFYYNSAKIIPFPAETQWFRFVGAFLGVMGSLLIPMLVIFQTFSINNIEHRSEMWKSLFSLPISKWSIYSAKYFYALFLNALCISLFASFIFASGYIMNFFVPEFKFNQYDISGLLFKMHLKLFLASTGILSIQFLFSLLWADFLKPMGIGFLFTVFGIITANLGWKYAYTIPFAHPMLALQNIMGQIMGREDKQRVFDLMDKEIYISLGVAVITFVIGYFVINKRNIK</sequence>
<feature type="transmembrane region" description="Helical" evidence="1">
    <location>
        <begin position="20"/>
        <end position="41"/>
    </location>
</feature>
<evidence type="ECO:0000256" key="1">
    <source>
        <dbReference type="SAM" id="Phobius"/>
    </source>
</evidence>
<dbReference type="PANTHER" id="PTHR37305">
    <property type="entry name" value="INTEGRAL MEMBRANE PROTEIN-RELATED"/>
    <property type="match status" value="1"/>
</dbReference>
<dbReference type="STRING" id="572036.SAMN05661099_2204"/>
<organism evidence="2 3">
    <name type="scientific">Daejeonella lutea</name>
    <dbReference type="NCBI Taxonomy" id="572036"/>
    <lineage>
        <taxon>Bacteria</taxon>
        <taxon>Pseudomonadati</taxon>
        <taxon>Bacteroidota</taxon>
        <taxon>Sphingobacteriia</taxon>
        <taxon>Sphingobacteriales</taxon>
        <taxon>Sphingobacteriaceae</taxon>
        <taxon>Daejeonella</taxon>
    </lineage>
</organism>
<evidence type="ECO:0000313" key="3">
    <source>
        <dbReference type="Proteomes" id="UP000189981"/>
    </source>
</evidence>
<keyword evidence="1" id="KW-1133">Transmembrane helix</keyword>
<keyword evidence="1" id="KW-0472">Membrane</keyword>
<feature type="transmembrane region" description="Helical" evidence="1">
    <location>
        <begin position="186"/>
        <end position="206"/>
    </location>
</feature>
<gene>
    <name evidence="2" type="ORF">SAMN05661099_2204</name>
</gene>
<dbReference type="AlphaFoldDB" id="A0A1T5D7V8"/>
<dbReference type="Proteomes" id="UP000189981">
    <property type="component" value="Unassembled WGS sequence"/>
</dbReference>
<evidence type="ECO:0000313" key="2">
    <source>
        <dbReference type="EMBL" id="SKB67842.1"/>
    </source>
</evidence>